<evidence type="ECO:0000313" key="3">
    <source>
        <dbReference type="Proteomes" id="UP000034407"/>
    </source>
</evidence>
<reference evidence="2 3" key="1">
    <citation type="submission" date="2015-04" db="EMBL/GenBank/DDBJ databases">
        <title>Microcin producing Clostridium sp. JC272T.</title>
        <authorList>
            <person name="Jyothsna T."/>
            <person name="Sasikala C."/>
            <person name="Ramana C."/>
        </authorList>
    </citation>
    <scope>NUCLEOTIDE SEQUENCE [LARGE SCALE GENOMIC DNA]</scope>
    <source>
        <strain evidence="2 3">JC272</strain>
    </source>
</reference>
<proteinExistence type="predicted"/>
<feature type="transmembrane region" description="Helical" evidence="1">
    <location>
        <begin position="123"/>
        <end position="145"/>
    </location>
</feature>
<accession>A0A0M3DGM4</accession>
<feature type="transmembrane region" description="Helical" evidence="1">
    <location>
        <begin position="219"/>
        <end position="238"/>
    </location>
</feature>
<feature type="transmembrane region" description="Helical" evidence="1">
    <location>
        <begin position="56"/>
        <end position="78"/>
    </location>
</feature>
<organism evidence="2 3">
    <name type="scientific">Paraclostridium benzoelyticum</name>
    <dbReference type="NCBI Taxonomy" id="1629550"/>
    <lineage>
        <taxon>Bacteria</taxon>
        <taxon>Bacillati</taxon>
        <taxon>Bacillota</taxon>
        <taxon>Clostridia</taxon>
        <taxon>Peptostreptococcales</taxon>
        <taxon>Peptostreptococcaceae</taxon>
        <taxon>Paraclostridium</taxon>
    </lineage>
</organism>
<keyword evidence="1" id="KW-0812">Transmembrane</keyword>
<protein>
    <submittedName>
        <fullName evidence="2">Uncharacterized protein</fullName>
    </submittedName>
</protein>
<feature type="transmembrane region" description="Helical" evidence="1">
    <location>
        <begin position="195"/>
        <end position="213"/>
    </location>
</feature>
<keyword evidence="1" id="KW-1133">Transmembrane helix</keyword>
<dbReference type="RefSeq" id="WP_046823679.1">
    <property type="nucleotide sequence ID" value="NZ_LBBT01000256.1"/>
</dbReference>
<sequence length="316" mass="36831">MQSKYDAAKICGFLYLLYFIFLIFPIESLISSGIILKNVPMCMPESNTYGENGESYIFLFMFILIVLSFLGYGLQSILNEIYIIEDENKSNKINEKLKIHKLFIIITIMINLTVLYITKDKTLIITGLCSTFMSLLICFGMKVYFTACFYDRKTIWLESMIADSHGDVNKKSGFWKYKIWYDPKENIEFKYRKKILAKSIFYVTIISLFFIRFIHTPAFLVFCVFILYFMPFHLLSFIDSTFNLFTSLDGICTEIYKSTTKNGHYYCITVTDFNKERKLEFTSPEDYSIKQGDNLHVVHGVISKKVVSVNSITVID</sequence>
<dbReference type="EMBL" id="LBBT01000256">
    <property type="protein sequence ID" value="KKY00614.1"/>
    <property type="molecule type" value="Genomic_DNA"/>
</dbReference>
<keyword evidence="1" id="KW-0472">Membrane</keyword>
<keyword evidence="3" id="KW-1185">Reference proteome</keyword>
<comment type="caution">
    <text evidence="2">The sequence shown here is derived from an EMBL/GenBank/DDBJ whole genome shotgun (WGS) entry which is preliminary data.</text>
</comment>
<dbReference type="AlphaFoldDB" id="A0A0M3DGM4"/>
<evidence type="ECO:0000256" key="1">
    <source>
        <dbReference type="SAM" id="Phobius"/>
    </source>
</evidence>
<name>A0A0M3DGM4_9FIRM</name>
<dbReference type="OrthoDB" id="1900545at2"/>
<feature type="transmembrane region" description="Helical" evidence="1">
    <location>
        <begin position="99"/>
        <end position="117"/>
    </location>
</feature>
<feature type="transmembrane region" description="Helical" evidence="1">
    <location>
        <begin position="12"/>
        <end position="36"/>
    </location>
</feature>
<gene>
    <name evidence="2" type="ORF">VN21_13285</name>
</gene>
<evidence type="ECO:0000313" key="2">
    <source>
        <dbReference type="EMBL" id="KKY00614.1"/>
    </source>
</evidence>
<dbReference type="Proteomes" id="UP000034407">
    <property type="component" value="Unassembled WGS sequence"/>
</dbReference>
<dbReference type="PATRIC" id="fig|1629550.3.peg.2110"/>